<dbReference type="RefSeq" id="WP_022038281.1">
    <property type="nucleotide sequence ID" value="NZ_BAABXV010000001.1"/>
</dbReference>
<dbReference type="EMBL" id="JAPRAY010000010">
    <property type="protein sequence ID" value="MCZ0667555.1"/>
    <property type="molecule type" value="Genomic_DNA"/>
</dbReference>
<dbReference type="EMBL" id="NIHM01000013">
    <property type="protein sequence ID" value="PLT54352.1"/>
    <property type="molecule type" value="Genomic_DNA"/>
</dbReference>
<dbReference type="EMBL" id="JAPRBD010000003">
    <property type="protein sequence ID" value="MCZ0689193.1"/>
    <property type="molecule type" value="Genomic_DNA"/>
</dbReference>
<evidence type="ECO:0000313" key="3">
    <source>
        <dbReference type="EMBL" id="MCZ0667555.1"/>
    </source>
</evidence>
<dbReference type="Proteomes" id="UP000235093">
    <property type="component" value="Unassembled WGS sequence"/>
</dbReference>
<evidence type="ECO:0000256" key="1">
    <source>
        <dbReference type="SAM" id="Phobius"/>
    </source>
</evidence>
<evidence type="ECO:0000313" key="11">
    <source>
        <dbReference type="EMBL" id="RGQ70998.1"/>
    </source>
</evidence>
<dbReference type="EMBL" id="QSIR01000026">
    <property type="protein sequence ID" value="RHD03280.1"/>
    <property type="molecule type" value="Genomic_DNA"/>
</dbReference>
<dbReference type="Proteomes" id="UP001148455">
    <property type="component" value="Unassembled WGS sequence"/>
</dbReference>
<dbReference type="Proteomes" id="UP000286137">
    <property type="component" value="Unassembled WGS sequence"/>
</dbReference>
<dbReference type="Proteomes" id="UP000260808">
    <property type="component" value="Unassembled WGS sequence"/>
</dbReference>
<reference evidence="6" key="3">
    <citation type="journal article" date="2020" name="Cell Host Microbe">
        <title>Functional and Genomic Variation between Human-Derived Isolates of Lachnospiraceae Reveals Inter- and Intra-Species Diversity.</title>
        <authorList>
            <person name="Sorbara M.T."/>
            <person name="Littmann E.R."/>
            <person name="Fontana E."/>
            <person name="Moody T.U."/>
            <person name="Kohout C.E."/>
            <person name="Gjonbalaj M."/>
            <person name="Eaton V."/>
            <person name="Seok R."/>
            <person name="Leiner I.M."/>
            <person name="Pamer E.G."/>
        </authorList>
    </citation>
    <scope>NUCLEOTIDE SEQUENCE</scope>
    <source>
        <strain evidence="6">MSK.15.32</strain>
    </source>
</reference>
<feature type="transmembrane region" description="Helical" evidence="1">
    <location>
        <begin position="72"/>
        <end position="100"/>
    </location>
</feature>
<dbReference type="Proteomes" id="UP001079535">
    <property type="component" value="Unassembled WGS sequence"/>
</dbReference>
<organism evidence="7 14">
    <name type="scientific">Mediterraneibacter gnavus</name>
    <name type="common">Ruminococcus gnavus</name>
    <dbReference type="NCBI Taxonomy" id="33038"/>
    <lineage>
        <taxon>Bacteria</taxon>
        <taxon>Bacillati</taxon>
        <taxon>Bacillota</taxon>
        <taxon>Clostridia</taxon>
        <taxon>Lachnospirales</taxon>
        <taxon>Lachnospiraceae</taxon>
        <taxon>Mediterraneibacter</taxon>
    </lineage>
</organism>
<reference evidence="13 14" key="1">
    <citation type="journal article" date="2017" name="Genome Med.">
        <title>A novel Ruminococcus gnavus clade enriched in inflammatory bowel disease patients.</title>
        <authorList>
            <person name="Hall A.B."/>
            <person name="Yassour M."/>
            <person name="Sauk J."/>
            <person name="Garner A."/>
            <person name="Jiang X."/>
            <person name="Arthur T."/>
            <person name="Lagoudas G.K."/>
            <person name="Vatanen T."/>
            <person name="Fornelos N."/>
            <person name="Wilson R."/>
            <person name="Bertha M."/>
            <person name="Cohen M."/>
            <person name="Garber J."/>
            <person name="Khalili H."/>
            <person name="Gevers D."/>
            <person name="Ananthakrishnan A.N."/>
            <person name="Kugathasan S."/>
            <person name="Lander E.S."/>
            <person name="Blainey P."/>
            <person name="Vlamakis H."/>
            <person name="Xavier R.J."/>
            <person name="Huttenhower C."/>
        </authorList>
    </citation>
    <scope>NUCLEOTIDE SEQUENCE [LARGE SCALE GENOMIC DNA]</scope>
    <source>
        <strain evidence="7 14">RJX1118</strain>
        <strain evidence="8 15">RJX1125</strain>
        <strain evidence="9 13">RJX1128</strain>
    </source>
</reference>
<evidence type="ECO:0000313" key="17">
    <source>
        <dbReference type="Proteomes" id="UP000284472"/>
    </source>
</evidence>
<dbReference type="Proteomes" id="UP001296580">
    <property type="component" value="Unassembled WGS sequence"/>
</dbReference>
<evidence type="ECO:0000313" key="5">
    <source>
        <dbReference type="EMBL" id="MCZ7695122.1"/>
    </source>
</evidence>
<dbReference type="EMBL" id="JAAIRV010000048">
    <property type="protein sequence ID" value="NSI59858.1"/>
    <property type="molecule type" value="Genomic_DNA"/>
</dbReference>
<evidence type="ECO:0000313" key="9">
    <source>
        <dbReference type="EMBL" id="PLT89104.1"/>
    </source>
</evidence>
<comment type="caution">
    <text evidence="7">The sequence shown here is derived from an EMBL/GenBank/DDBJ whole genome shotgun (WGS) entry which is preliminary data.</text>
</comment>
<dbReference type="EMBL" id="JAPZED010000022">
    <property type="protein sequence ID" value="MCZ7695122.1"/>
    <property type="molecule type" value="Genomic_DNA"/>
</dbReference>
<sequence>MKNLLKLGQGPRPDLLFEEEEKAKKSDTQPDGQKKKIEFEKGLRTVRKEAKKKAREEKKKQEPIEMSRKDKLAVILAFCELLLPLAIGVMAIFAFLIWFLGKFWLHAW</sequence>
<dbReference type="EMBL" id="QSSX01000038">
    <property type="protein sequence ID" value="RGM20672.1"/>
    <property type="molecule type" value="Genomic_DNA"/>
</dbReference>
<dbReference type="EMBL" id="NIHW01000002">
    <property type="protein sequence ID" value="PLT89104.1"/>
    <property type="molecule type" value="Genomic_DNA"/>
</dbReference>
<evidence type="ECO:0000313" key="6">
    <source>
        <dbReference type="EMBL" id="NSI59858.1"/>
    </source>
</evidence>
<accession>A0A2N5NH36</accession>
<evidence type="ECO:0000313" key="4">
    <source>
        <dbReference type="EMBL" id="MCZ0689193.1"/>
    </source>
</evidence>
<keyword evidence="1" id="KW-0812">Transmembrane</keyword>
<keyword evidence="1" id="KW-1133">Transmembrane helix</keyword>
<protein>
    <submittedName>
        <fullName evidence="7">Uncharacterized protein</fullName>
    </submittedName>
</protein>
<reference evidence="6" key="4">
    <citation type="submission" date="2020-02" db="EMBL/GenBank/DDBJ databases">
        <authorList>
            <person name="Littmann E."/>
            <person name="Sorbara M."/>
        </authorList>
    </citation>
    <scope>NUCLEOTIDE SEQUENCE</scope>
    <source>
        <strain evidence="6">MSK.15.32</strain>
    </source>
</reference>
<evidence type="ECO:0000313" key="16">
    <source>
        <dbReference type="Proteomes" id="UP000260808"/>
    </source>
</evidence>
<evidence type="ECO:0000313" key="12">
    <source>
        <dbReference type="EMBL" id="RHD03280.1"/>
    </source>
</evidence>
<dbReference type="Proteomes" id="UP000234849">
    <property type="component" value="Unassembled WGS sequence"/>
</dbReference>
<dbReference type="Proteomes" id="UP000284472">
    <property type="component" value="Unassembled WGS sequence"/>
</dbReference>
<reference evidence="16 17" key="2">
    <citation type="submission" date="2018-08" db="EMBL/GenBank/DDBJ databases">
        <title>A genome reference for cultivated species of the human gut microbiota.</title>
        <authorList>
            <person name="Zou Y."/>
            <person name="Xue W."/>
            <person name="Luo G."/>
        </authorList>
    </citation>
    <scope>NUCLEOTIDE SEQUENCE [LARGE SCALE GENOMIC DNA]</scope>
    <source>
        <strain evidence="11 18">AF27-4BH</strain>
        <strain evidence="12 17">AM32-6</strain>
        <strain evidence="10 16">TF01-20-2</strain>
    </source>
</reference>
<evidence type="ECO:0000313" key="10">
    <source>
        <dbReference type="EMBL" id="RGM20672.1"/>
    </source>
</evidence>
<dbReference type="EMBL" id="QRTJ01000002">
    <property type="protein sequence ID" value="RGQ70998.1"/>
    <property type="molecule type" value="Genomic_DNA"/>
</dbReference>
<evidence type="ECO:0000313" key="15">
    <source>
        <dbReference type="Proteomes" id="UP000235093"/>
    </source>
</evidence>
<dbReference type="EMBL" id="NIHT01000009">
    <property type="protein sequence ID" value="PLT75797.1"/>
    <property type="molecule type" value="Genomic_DNA"/>
</dbReference>
<reference evidence="2" key="5">
    <citation type="submission" date="2021-10" db="EMBL/GenBank/DDBJ databases">
        <title>Collection of gut derived symbiotic bacterial strains cultured from healthy donors.</title>
        <authorList>
            <person name="Lin H."/>
            <person name="Littmann E."/>
            <person name="Claire K."/>
            <person name="Pamer E."/>
        </authorList>
    </citation>
    <scope>NUCLEOTIDE SEQUENCE</scope>
    <source>
        <strain evidence="2">MSK.23.4</strain>
    </source>
</reference>
<evidence type="ECO:0000313" key="18">
    <source>
        <dbReference type="Proteomes" id="UP000286137"/>
    </source>
</evidence>
<evidence type="ECO:0000313" key="7">
    <source>
        <dbReference type="EMBL" id="PLT54352.1"/>
    </source>
</evidence>
<proteinExistence type="predicted"/>
<reference evidence="3" key="6">
    <citation type="submission" date="2022-11" db="EMBL/GenBank/DDBJ databases">
        <title>Temperate bacteriophages infecting mucin-degrading bacterium Ruminococcus gnavus from the human gut.</title>
        <authorList>
            <person name="Buttimer C."/>
        </authorList>
    </citation>
    <scope>NUCLEOTIDE SEQUENCE</scope>
    <source>
        <strain evidence="3">CCUG 49994</strain>
        <strain evidence="4">CCUG 52279</strain>
    </source>
</reference>
<reference evidence="5" key="7">
    <citation type="submission" date="2022-12" db="EMBL/GenBank/DDBJ databases">
        <title>Genome of R. gnavus strain RSHDN_123.</title>
        <authorList>
            <person name="Abdugheni R."/>
        </authorList>
    </citation>
    <scope>NUCLEOTIDE SEQUENCE</scope>
    <source>
        <strain evidence="5">RSHDN_123</strain>
    </source>
</reference>
<evidence type="ECO:0000313" key="8">
    <source>
        <dbReference type="EMBL" id="PLT75797.1"/>
    </source>
</evidence>
<dbReference type="Proteomes" id="UP000234840">
    <property type="component" value="Unassembled WGS sequence"/>
</dbReference>
<dbReference type="Proteomes" id="UP001297422">
    <property type="component" value="Unassembled WGS sequence"/>
</dbReference>
<name>A0A2N5NH36_MEDGN</name>
<gene>
    <name evidence="7" type="ORF">CDL18_10220</name>
    <name evidence="9" type="ORF">CDL20_01490</name>
    <name evidence="8" type="ORF">CDL23_07220</name>
    <name evidence="12" type="ORF">DW812_14295</name>
    <name evidence="11" type="ORF">DWY88_02310</name>
    <name evidence="10" type="ORF">DXC31_13325</name>
    <name evidence="6" type="ORF">G4993_15900</name>
    <name evidence="2" type="ORF">LIQ10_06880</name>
    <name evidence="5" type="ORF">O8D18_14005</name>
    <name evidence="4" type="ORF">OZZ16_04550</name>
    <name evidence="3" type="ORF">OZZ17_08345</name>
</gene>
<evidence type="ECO:0000313" key="13">
    <source>
        <dbReference type="Proteomes" id="UP000234840"/>
    </source>
</evidence>
<dbReference type="AlphaFoldDB" id="A0A2N5NH36"/>
<dbReference type="EMBL" id="JAJBNC010000009">
    <property type="protein sequence ID" value="MCB5493465.1"/>
    <property type="molecule type" value="Genomic_DNA"/>
</dbReference>
<evidence type="ECO:0000313" key="2">
    <source>
        <dbReference type="EMBL" id="MCB5493465.1"/>
    </source>
</evidence>
<keyword evidence="1" id="KW-0472">Membrane</keyword>
<evidence type="ECO:0000313" key="14">
    <source>
        <dbReference type="Proteomes" id="UP000234849"/>
    </source>
</evidence>
<dbReference type="Proteomes" id="UP001076974">
    <property type="component" value="Unassembled WGS sequence"/>
</dbReference>